<feature type="non-terminal residue" evidence="1">
    <location>
        <position position="1"/>
    </location>
</feature>
<proteinExistence type="predicted"/>
<organism evidence="1">
    <name type="scientific">sediment metagenome</name>
    <dbReference type="NCBI Taxonomy" id="749907"/>
    <lineage>
        <taxon>unclassified sequences</taxon>
        <taxon>metagenomes</taxon>
        <taxon>ecological metagenomes</taxon>
    </lineage>
</organism>
<reference evidence="1" key="2">
    <citation type="journal article" date="2011" name="Microb. Ecol.">
        <title>Taxonomic and Functional Metagenomic Profiling of the Microbial Community in the Anoxic Sediment of a Sub-saline Shallow Lake (Laguna de Carrizo, Central Spain).</title>
        <authorList>
            <person name="Ferrer M."/>
            <person name="Guazzaroni M.E."/>
            <person name="Richter M."/>
            <person name="Garcia-Salamanca A."/>
            <person name="Yarza P."/>
            <person name="Suarez-Suarez A."/>
            <person name="Solano J."/>
            <person name="Alcaide M."/>
            <person name="van Dillewijn P."/>
            <person name="Molina-Henares M.A."/>
            <person name="Lopez-Cortes N."/>
            <person name="Al-Ramahi Y."/>
            <person name="Guerrero C."/>
            <person name="Acosta A."/>
            <person name="de Eugenio L.I."/>
            <person name="Martinez V."/>
            <person name="Marques S."/>
            <person name="Rojo F."/>
            <person name="Santero E."/>
            <person name="Genilloud O."/>
            <person name="Perez-Perez J."/>
            <person name="Rossello-Mora R."/>
            <person name="Ramos J.L."/>
        </authorList>
    </citation>
    <scope>NUCLEOTIDE SEQUENCE</scope>
</reference>
<reference evidence="1" key="1">
    <citation type="submission" date="2010-07" db="EMBL/GenBank/DDBJ databases">
        <authorList>
            <consortium name="CONSOLIDER consortium CSD2007-00005"/>
            <person name="Guazzaroni M.-E."/>
            <person name="Richter M."/>
            <person name="Garcia-Salamanca A."/>
            <person name="Yarza P."/>
            <person name="Ferrer M."/>
        </authorList>
    </citation>
    <scope>NUCLEOTIDE SEQUENCE</scope>
</reference>
<comment type="caution">
    <text evidence="1">The sequence shown here is derived from an EMBL/GenBank/DDBJ whole genome shotgun (WGS) entry which is preliminary data.</text>
</comment>
<dbReference type="EMBL" id="ADZX01000695">
    <property type="protein sequence ID" value="EFK95689.1"/>
    <property type="molecule type" value="Genomic_DNA"/>
</dbReference>
<sequence length="201" mass="21424">SAWMVDQDRHMPSPARDRVTVDLRGVGERLRAQAAARRMTTAAFVRRAVVLQLDGAVKPAESLVPAAAGPVAKLTLRVSAAHAVALATRARQADTSQGAYVAGLLDGMPSPPVPPERADAIAALVASTDQLAALSTDINTILRLLRQANAPAAAPLRHRLNDLFTEVRQHLKQAADVFGTVIPAPRRRARLPATGRPTPRR</sequence>
<accession>D9PL73</accession>
<evidence type="ECO:0000313" key="1">
    <source>
        <dbReference type="EMBL" id="EFK95689.1"/>
    </source>
</evidence>
<name>D9PL73_9ZZZZ</name>
<dbReference type="AlphaFoldDB" id="D9PL73"/>
<protein>
    <submittedName>
        <fullName evidence="1">Uncharacterized protein</fullName>
    </submittedName>
</protein>
<gene>
    <name evidence="1" type="ORF">LDC_2296</name>
</gene>